<evidence type="ECO:0000313" key="2">
    <source>
        <dbReference type="EMBL" id="VAX31033.1"/>
    </source>
</evidence>
<keyword evidence="2" id="KW-0808">Transferase</keyword>
<dbReference type="SUPFAM" id="SSF53756">
    <property type="entry name" value="UDP-Glycosyltransferase/glycogen phosphorylase"/>
    <property type="match status" value="1"/>
</dbReference>
<dbReference type="Pfam" id="PF00534">
    <property type="entry name" value="Glycos_transf_1"/>
    <property type="match status" value="1"/>
</dbReference>
<name>A0A3B1D2M3_9ZZZZ</name>
<sequence>QLVEKGLSPEKIRPLPRWVDTGVFSPVKRNEAMWHRYSLNGEMKFLYVGRISKEKNLELLADAFIETINRGFCVDLVVVGDGPYRSELEERLSGYPALFTGFLEGEALSAIYASSDVFVFPSTTDTFGNVVLEAQASGLPVIVSDKGGPRELMVNNETGIVISADNKRLLADALELFLMNREKAGIMGENARRFVENKAIHPRDMYSTILRDSFAGAGVE</sequence>
<feature type="non-terminal residue" evidence="2">
    <location>
        <position position="1"/>
    </location>
</feature>
<dbReference type="PANTHER" id="PTHR45947:SF3">
    <property type="entry name" value="SULFOQUINOVOSYL TRANSFERASE SQD2"/>
    <property type="match status" value="1"/>
</dbReference>
<dbReference type="Gene3D" id="3.40.50.2000">
    <property type="entry name" value="Glycogen Phosphorylase B"/>
    <property type="match status" value="2"/>
</dbReference>
<accession>A0A3B1D2M3</accession>
<evidence type="ECO:0000259" key="1">
    <source>
        <dbReference type="Pfam" id="PF00534"/>
    </source>
</evidence>
<gene>
    <name evidence="2" type="ORF">MNBD_NITROSPIRAE02-275</name>
</gene>
<dbReference type="GO" id="GO:0016757">
    <property type="term" value="F:glycosyltransferase activity"/>
    <property type="evidence" value="ECO:0007669"/>
    <property type="project" value="InterPro"/>
</dbReference>
<organism evidence="2">
    <name type="scientific">hydrothermal vent metagenome</name>
    <dbReference type="NCBI Taxonomy" id="652676"/>
    <lineage>
        <taxon>unclassified sequences</taxon>
        <taxon>metagenomes</taxon>
        <taxon>ecological metagenomes</taxon>
    </lineage>
</organism>
<proteinExistence type="predicted"/>
<dbReference type="PANTHER" id="PTHR45947">
    <property type="entry name" value="SULFOQUINOVOSYL TRANSFERASE SQD2"/>
    <property type="match status" value="1"/>
</dbReference>
<dbReference type="InterPro" id="IPR001296">
    <property type="entry name" value="Glyco_trans_1"/>
</dbReference>
<dbReference type="InterPro" id="IPR050194">
    <property type="entry name" value="Glycosyltransferase_grp1"/>
</dbReference>
<dbReference type="EMBL" id="UOGH01000192">
    <property type="protein sequence ID" value="VAX31033.1"/>
    <property type="molecule type" value="Genomic_DNA"/>
</dbReference>
<reference evidence="2" key="1">
    <citation type="submission" date="2018-06" db="EMBL/GenBank/DDBJ databases">
        <authorList>
            <person name="Zhirakovskaya E."/>
        </authorList>
    </citation>
    <scope>NUCLEOTIDE SEQUENCE</scope>
</reference>
<protein>
    <submittedName>
        <fullName evidence="2">Glycosyltransferase</fullName>
    </submittedName>
</protein>
<feature type="domain" description="Glycosyl transferase family 1" evidence="1">
    <location>
        <begin position="41"/>
        <end position="193"/>
    </location>
</feature>
<dbReference type="AlphaFoldDB" id="A0A3B1D2M3"/>